<proteinExistence type="predicted"/>
<name>A0A9Q3IEB5_9BASI</name>
<dbReference type="EMBL" id="AVOT02040803">
    <property type="protein sequence ID" value="MBW0536035.1"/>
    <property type="molecule type" value="Genomic_DNA"/>
</dbReference>
<dbReference type="AlphaFoldDB" id="A0A9Q3IEB5"/>
<accession>A0A9Q3IEB5</accession>
<evidence type="ECO:0000313" key="3">
    <source>
        <dbReference type="Proteomes" id="UP000765509"/>
    </source>
</evidence>
<protein>
    <submittedName>
        <fullName evidence="2">Uncharacterized protein</fullName>
    </submittedName>
</protein>
<keyword evidence="3" id="KW-1185">Reference proteome</keyword>
<sequence>MRTPERQRTDSGGAEGEDLVSSVIVQDPFGAELISQDLPFNFGEARILMVLDPLNGSRPWATFLVPSKIGPRGPSIAPTDCRPQHTVEGQWTADHRTPRTQEGQKGHKITKSKNAPKTQKRPKGPQIQFSSKVTIGRAKTQKDSDHILGHFQGYWGQDPLEEFFQDNSSKRKEGPNIRRAQWHSFWDTTQGHAPKGRTD</sequence>
<feature type="region of interest" description="Disordered" evidence="1">
    <location>
        <begin position="89"/>
        <end position="126"/>
    </location>
</feature>
<feature type="compositionally biased region" description="Basic and acidic residues" evidence="1">
    <location>
        <begin position="93"/>
        <end position="105"/>
    </location>
</feature>
<evidence type="ECO:0000256" key="1">
    <source>
        <dbReference type="SAM" id="MobiDB-lite"/>
    </source>
</evidence>
<reference evidence="2" key="1">
    <citation type="submission" date="2021-03" db="EMBL/GenBank/DDBJ databases">
        <title>Draft genome sequence of rust myrtle Austropuccinia psidii MF-1, a brazilian biotype.</title>
        <authorList>
            <person name="Quecine M.C."/>
            <person name="Pachon D.M.R."/>
            <person name="Bonatelli M.L."/>
            <person name="Correr F.H."/>
            <person name="Franceschini L.M."/>
            <person name="Leite T.F."/>
            <person name="Margarido G.R.A."/>
            <person name="Almeida C.A."/>
            <person name="Ferrarezi J.A."/>
            <person name="Labate C.A."/>
        </authorList>
    </citation>
    <scope>NUCLEOTIDE SEQUENCE</scope>
    <source>
        <strain evidence="2">MF-1</strain>
    </source>
</reference>
<dbReference type="Proteomes" id="UP000765509">
    <property type="component" value="Unassembled WGS sequence"/>
</dbReference>
<organism evidence="2 3">
    <name type="scientific">Austropuccinia psidii MF-1</name>
    <dbReference type="NCBI Taxonomy" id="1389203"/>
    <lineage>
        <taxon>Eukaryota</taxon>
        <taxon>Fungi</taxon>
        <taxon>Dikarya</taxon>
        <taxon>Basidiomycota</taxon>
        <taxon>Pucciniomycotina</taxon>
        <taxon>Pucciniomycetes</taxon>
        <taxon>Pucciniales</taxon>
        <taxon>Sphaerophragmiaceae</taxon>
        <taxon>Austropuccinia</taxon>
    </lineage>
</organism>
<evidence type="ECO:0000313" key="2">
    <source>
        <dbReference type="EMBL" id="MBW0536035.1"/>
    </source>
</evidence>
<feature type="region of interest" description="Disordered" evidence="1">
    <location>
        <begin position="165"/>
        <end position="199"/>
    </location>
</feature>
<gene>
    <name evidence="2" type="ORF">O181_075750</name>
</gene>
<comment type="caution">
    <text evidence="2">The sequence shown here is derived from an EMBL/GenBank/DDBJ whole genome shotgun (WGS) entry which is preliminary data.</text>
</comment>